<feature type="domain" description="Tryptophan synthase beta chain-like PALP" evidence="3">
    <location>
        <begin position="15"/>
        <end position="57"/>
    </location>
</feature>
<dbReference type="PANTHER" id="PTHR43050">
    <property type="entry name" value="SERINE / THREONINE RACEMASE FAMILY MEMBER"/>
    <property type="match status" value="1"/>
</dbReference>
<comment type="cofactor">
    <cofactor evidence="1">
        <name>pyridoxal 5'-phosphate</name>
        <dbReference type="ChEBI" id="CHEBI:597326"/>
    </cofactor>
</comment>
<dbReference type="GO" id="GO:0018114">
    <property type="term" value="F:threonine racemase activity"/>
    <property type="evidence" value="ECO:0007669"/>
    <property type="project" value="TreeGrafter"/>
</dbReference>
<evidence type="ECO:0000259" key="3">
    <source>
        <dbReference type="Pfam" id="PF00291"/>
    </source>
</evidence>
<dbReference type="GO" id="GO:0000287">
    <property type="term" value="F:magnesium ion binding"/>
    <property type="evidence" value="ECO:0007669"/>
    <property type="project" value="TreeGrafter"/>
</dbReference>
<dbReference type="InterPro" id="IPR001926">
    <property type="entry name" value="TrpB-like_PALP"/>
</dbReference>
<dbReference type="GO" id="GO:0030170">
    <property type="term" value="F:pyridoxal phosphate binding"/>
    <property type="evidence" value="ECO:0007669"/>
    <property type="project" value="TreeGrafter"/>
</dbReference>
<gene>
    <name evidence="4" type="ORF">E6K72_07660</name>
</gene>
<evidence type="ECO:0000313" key="5">
    <source>
        <dbReference type="Proteomes" id="UP000317716"/>
    </source>
</evidence>
<evidence type="ECO:0000313" key="4">
    <source>
        <dbReference type="EMBL" id="TMQ54547.1"/>
    </source>
</evidence>
<reference evidence="4 5" key="1">
    <citation type="journal article" date="2019" name="Nat. Microbiol.">
        <title>Mediterranean grassland soil C-N compound turnover is dependent on rainfall and depth, and is mediated by genomically divergent microorganisms.</title>
        <authorList>
            <person name="Diamond S."/>
            <person name="Andeer P.F."/>
            <person name="Li Z."/>
            <person name="Crits-Christoph A."/>
            <person name="Burstein D."/>
            <person name="Anantharaman K."/>
            <person name="Lane K.R."/>
            <person name="Thomas B.C."/>
            <person name="Pan C."/>
            <person name="Northen T.R."/>
            <person name="Banfield J.F."/>
        </authorList>
    </citation>
    <scope>NUCLEOTIDE SEQUENCE [LARGE SCALE GENOMIC DNA]</scope>
    <source>
        <strain evidence="4">WS_2</strain>
    </source>
</reference>
<dbReference type="GO" id="GO:0030378">
    <property type="term" value="F:serine racemase activity"/>
    <property type="evidence" value="ECO:0007669"/>
    <property type="project" value="TreeGrafter"/>
</dbReference>
<dbReference type="Gene3D" id="3.40.50.1100">
    <property type="match status" value="1"/>
</dbReference>
<organism evidence="4 5">
    <name type="scientific">Eiseniibacteriota bacterium</name>
    <dbReference type="NCBI Taxonomy" id="2212470"/>
    <lineage>
        <taxon>Bacteria</taxon>
        <taxon>Candidatus Eiseniibacteriota</taxon>
    </lineage>
</organism>
<dbReference type="SUPFAM" id="SSF53686">
    <property type="entry name" value="Tryptophan synthase beta subunit-like PLP-dependent enzymes"/>
    <property type="match status" value="1"/>
</dbReference>
<protein>
    <submittedName>
        <fullName evidence="4">Pyridoxal-phosphate dependent enzyme</fullName>
    </submittedName>
</protein>
<sequence length="57" mass="6134">MIPLSDIRAAAERIAGGVHRTPLFGSRTLGERAGVELRLKCESLQKTGSFKPRGALN</sequence>
<dbReference type="PANTHER" id="PTHR43050:SF1">
    <property type="entry name" value="SERINE RACEMASE"/>
    <property type="match status" value="1"/>
</dbReference>
<dbReference type="EMBL" id="VBOS01000263">
    <property type="protein sequence ID" value="TMQ54547.1"/>
    <property type="molecule type" value="Genomic_DNA"/>
</dbReference>
<dbReference type="GO" id="GO:0005524">
    <property type="term" value="F:ATP binding"/>
    <property type="evidence" value="ECO:0007669"/>
    <property type="project" value="TreeGrafter"/>
</dbReference>
<dbReference type="Proteomes" id="UP000317716">
    <property type="component" value="Unassembled WGS sequence"/>
</dbReference>
<dbReference type="GO" id="GO:0070179">
    <property type="term" value="P:D-serine biosynthetic process"/>
    <property type="evidence" value="ECO:0007669"/>
    <property type="project" value="TreeGrafter"/>
</dbReference>
<name>A0A538ST51_UNCEI</name>
<proteinExistence type="predicted"/>
<feature type="non-terminal residue" evidence="4">
    <location>
        <position position="57"/>
    </location>
</feature>
<dbReference type="AlphaFoldDB" id="A0A538ST51"/>
<evidence type="ECO:0000256" key="1">
    <source>
        <dbReference type="ARBA" id="ARBA00001933"/>
    </source>
</evidence>
<keyword evidence="2" id="KW-0663">Pyridoxal phosphate</keyword>
<accession>A0A538ST51</accession>
<dbReference type="Pfam" id="PF00291">
    <property type="entry name" value="PALP"/>
    <property type="match status" value="1"/>
</dbReference>
<dbReference type="InterPro" id="IPR036052">
    <property type="entry name" value="TrpB-like_PALP_sf"/>
</dbReference>
<comment type="caution">
    <text evidence="4">The sequence shown here is derived from an EMBL/GenBank/DDBJ whole genome shotgun (WGS) entry which is preliminary data.</text>
</comment>
<evidence type="ECO:0000256" key="2">
    <source>
        <dbReference type="ARBA" id="ARBA00022898"/>
    </source>
</evidence>
<dbReference type="GO" id="GO:0003941">
    <property type="term" value="F:L-serine ammonia-lyase activity"/>
    <property type="evidence" value="ECO:0007669"/>
    <property type="project" value="TreeGrafter"/>
</dbReference>